<gene>
    <name evidence="8" type="ORF">BCR32DRAFT_233245</name>
</gene>
<reference evidence="8 9" key="1">
    <citation type="submission" date="2016-08" db="EMBL/GenBank/DDBJ databases">
        <title>A Parts List for Fungal Cellulosomes Revealed by Comparative Genomics.</title>
        <authorList>
            <consortium name="DOE Joint Genome Institute"/>
            <person name="Haitjema C.H."/>
            <person name="Gilmore S.P."/>
            <person name="Henske J.K."/>
            <person name="Solomon K.V."/>
            <person name="De Groot R."/>
            <person name="Kuo A."/>
            <person name="Mondo S.J."/>
            <person name="Salamov A.A."/>
            <person name="Labutti K."/>
            <person name="Zhao Z."/>
            <person name="Chiniquy J."/>
            <person name="Barry K."/>
            <person name="Brewer H.M."/>
            <person name="Purvine S.O."/>
            <person name="Wright A.T."/>
            <person name="Boxma B."/>
            <person name="Van Alen T."/>
            <person name="Hackstein J.H."/>
            <person name="Baker S.E."/>
            <person name="Grigoriev I.V."/>
            <person name="O'Malley M.A."/>
        </authorList>
    </citation>
    <scope>NUCLEOTIDE SEQUENCE [LARGE SCALE GENOMIC DNA]</scope>
    <source>
        <strain evidence="8 9">S4</strain>
    </source>
</reference>
<accession>A0A1Y1X4V3</accession>
<dbReference type="PANTHER" id="PTHR10165">
    <property type="entry name" value="LIPID PHOSPHATE PHOSPHATASE"/>
    <property type="match status" value="1"/>
</dbReference>
<evidence type="ECO:0000259" key="7">
    <source>
        <dbReference type="SMART" id="SM00014"/>
    </source>
</evidence>
<dbReference type="Proteomes" id="UP000193944">
    <property type="component" value="Unassembled WGS sequence"/>
</dbReference>
<keyword evidence="5 6" id="KW-0472">Membrane</keyword>
<feature type="transmembrane region" description="Helical" evidence="6">
    <location>
        <begin position="6"/>
        <end position="26"/>
    </location>
</feature>
<name>A0A1Y1X4V3_9FUNG</name>
<dbReference type="GO" id="GO:0016020">
    <property type="term" value="C:membrane"/>
    <property type="evidence" value="ECO:0007669"/>
    <property type="project" value="UniProtKB-SubCell"/>
</dbReference>
<dbReference type="SMART" id="SM00014">
    <property type="entry name" value="acidPPc"/>
    <property type="match status" value="1"/>
</dbReference>
<dbReference type="SUPFAM" id="SSF48317">
    <property type="entry name" value="Acid phosphatase/Vanadium-dependent haloperoxidase"/>
    <property type="match status" value="1"/>
</dbReference>
<reference evidence="8 9" key="2">
    <citation type="submission" date="2016-08" db="EMBL/GenBank/DDBJ databases">
        <title>Pervasive Adenine N6-methylation of Active Genes in Fungi.</title>
        <authorList>
            <consortium name="DOE Joint Genome Institute"/>
            <person name="Mondo S.J."/>
            <person name="Dannebaum R.O."/>
            <person name="Kuo R.C."/>
            <person name="Labutti K."/>
            <person name="Haridas S."/>
            <person name="Kuo A."/>
            <person name="Salamov A."/>
            <person name="Ahrendt S.R."/>
            <person name="Lipzen A."/>
            <person name="Sullivan W."/>
            <person name="Andreopoulos W.B."/>
            <person name="Clum A."/>
            <person name="Lindquist E."/>
            <person name="Daum C."/>
            <person name="Ramamoorthy G.K."/>
            <person name="Gryganskyi A."/>
            <person name="Culley D."/>
            <person name="Magnuson J.K."/>
            <person name="James T.Y."/>
            <person name="O'Malley M.A."/>
            <person name="Stajich J.E."/>
            <person name="Spatafora J.W."/>
            <person name="Visel A."/>
            <person name="Grigoriev I.V."/>
        </authorList>
    </citation>
    <scope>NUCLEOTIDE SEQUENCE [LARGE SCALE GENOMIC DNA]</scope>
    <source>
        <strain evidence="8 9">S4</strain>
    </source>
</reference>
<dbReference type="PANTHER" id="PTHR10165:SF35">
    <property type="entry name" value="RE23632P"/>
    <property type="match status" value="1"/>
</dbReference>
<evidence type="ECO:0000256" key="1">
    <source>
        <dbReference type="ARBA" id="ARBA00004141"/>
    </source>
</evidence>
<dbReference type="OrthoDB" id="10030083at2759"/>
<protein>
    <submittedName>
        <fullName evidence="8">PAP2-domain-containing protein</fullName>
    </submittedName>
</protein>
<evidence type="ECO:0000256" key="6">
    <source>
        <dbReference type="SAM" id="Phobius"/>
    </source>
</evidence>
<dbReference type="GO" id="GO:0008195">
    <property type="term" value="F:phosphatidate phosphatase activity"/>
    <property type="evidence" value="ECO:0007669"/>
    <property type="project" value="TreeGrafter"/>
</dbReference>
<keyword evidence="3 6" id="KW-0812">Transmembrane</keyword>
<dbReference type="InterPro" id="IPR043216">
    <property type="entry name" value="PAP-like"/>
</dbReference>
<feature type="transmembrane region" description="Helical" evidence="6">
    <location>
        <begin position="230"/>
        <end position="249"/>
    </location>
</feature>
<feature type="transmembrane region" description="Helical" evidence="6">
    <location>
        <begin position="199"/>
        <end position="218"/>
    </location>
</feature>
<organism evidence="8 9">
    <name type="scientific">Anaeromyces robustus</name>
    <dbReference type="NCBI Taxonomy" id="1754192"/>
    <lineage>
        <taxon>Eukaryota</taxon>
        <taxon>Fungi</taxon>
        <taxon>Fungi incertae sedis</taxon>
        <taxon>Chytridiomycota</taxon>
        <taxon>Chytridiomycota incertae sedis</taxon>
        <taxon>Neocallimastigomycetes</taxon>
        <taxon>Neocallimastigales</taxon>
        <taxon>Neocallimastigaceae</taxon>
        <taxon>Anaeromyces</taxon>
    </lineage>
</organism>
<evidence type="ECO:0000256" key="3">
    <source>
        <dbReference type="ARBA" id="ARBA00022692"/>
    </source>
</evidence>
<evidence type="ECO:0000313" key="8">
    <source>
        <dbReference type="EMBL" id="ORX80732.1"/>
    </source>
</evidence>
<dbReference type="EMBL" id="MCFG01000137">
    <property type="protein sequence ID" value="ORX80732.1"/>
    <property type="molecule type" value="Genomic_DNA"/>
</dbReference>
<dbReference type="GO" id="GO:0046839">
    <property type="term" value="P:phospholipid dephosphorylation"/>
    <property type="evidence" value="ECO:0007669"/>
    <property type="project" value="TreeGrafter"/>
</dbReference>
<proteinExistence type="inferred from homology"/>
<feature type="domain" description="Phosphatidic acid phosphatase type 2/haloperoxidase" evidence="7">
    <location>
        <begin position="86"/>
        <end position="246"/>
    </location>
</feature>
<keyword evidence="9" id="KW-1185">Reference proteome</keyword>
<evidence type="ECO:0000313" key="9">
    <source>
        <dbReference type="Proteomes" id="UP000193944"/>
    </source>
</evidence>
<comment type="subcellular location">
    <subcellularLocation>
        <location evidence="1">Membrane</location>
        <topology evidence="1">Multi-pass membrane protein</topology>
    </subcellularLocation>
</comment>
<dbReference type="Pfam" id="PF01569">
    <property type="entry name" value="PAP2"/>
    <property type="match status" value="1"/>
</dbReference>
<sequence length="295" mass="32984">MTNKVLIGMCLDWLTVVAIILPYFCVTKPSPYERKFSITDETISRPYKGSEQISDVLVAGIAVFVPVIMGIIVILLTKGGGYECNQLLLAILTSIGITLDITEFTKALFGRFRPDFLSRCQINAEKVNEILSTTYLVDGLPLAQDRLFDISICSNPDTKILDEGRRSFPSGHSSNTCSTFILLALFLAGRLKVFDGRVYPWRLIVSILPLFGAIYIMATRHQDNLHHWSDLLGGAIIGSIIAIIVYHFYFPPVYSKYSDKPYKLRVNKILNQSGQAIDDSESMANPYDKDISKLV</sequence>
<keyword evidence="4 6" id="KW-1133">Transmembrane helix</keyword>
<dbReference type="AlphaFoldDB" id="A0A1Y1X4V3"/>
<evidence type="ECO:0000256" key="4">
    <source>
        <dbReference type="ARBA" id="ARBA00022989"/>
    </source>
</evidence>
<comment type="caution">
    <text evidence="8">The sequence shown here is derived from an EMBL/GenBank/DDBJ whole genome shotgun (WGS) entry which is preliminary data.</text>
</comment>
<dbReference type="InterPro" id="IPR000326">
    <property type="entry name" value="PAP2/HPO"/>
</dbReference>
<evidence type="ECO:0000256" key="2">
    <source>
        <dbReference type="ARBA" id="ARBA00008816"/>
    </source>
</evidence>
<dbReference type="Gene3D" id="1.20.144.10">
    <property type="entry name" value="Phosphatidic acid phosphatase type 2/haloperoxidase"/>
    <property type="match status" value="1"/>
</dbReference>
<comment type="similarity">
    <text evidence="2">Belongs to the PA-phosphatase related phosphoesterase family.</text>
</comment>
<feature type="transmembrane region" description="Helical" evidence="6">
    <location>
        <begin position="88"/>
        <end position="109"/>
    </location>
</feature>
<dbReference type="GO" id="GO:0006644">
    <property type="term" value="P:phospholipid metabolic process"/>
    <property type="evidence" value="ECO:0007669"/>
    <property type="project" value="InterPro"/>
</dbReference>
<dbReference type="CDD" id="cd03390">
    <property type="entry name" value="PAP2_containing_1_like"/>
    <property type="match status" value="1"/>
</dbReference>
<dbReference type="InterPro" id="IPR036938">
    <property type="entry name" value="PAP2/HPO_sf"/>
</dbReference>
<dbReference type="STRING" id="1754192.A0A1Y1X4V3"/>
<evidence type="ECO:0000256" key="5">
    <source>
        <dbReference type="ARBA" id="ARBA00023136"/>
    </source>
</evidence>
<feature type="transmembrane region" description="Helical" evidence="6">
    <location>
        <begin position="56"/>
        <end position="76"/>
    </location>
</feature>